<keyword evidence="2" id="KW-1185">Reference proteome</keyword>
<name>A0ABR0AIS2_9CRUS</name>
<evidence type="ECO:0000313" key="2">
    <source>
        <dbReference type="Proteomes" id="UP001234178"/>
    </source>
</evidence>
<protein>
    <submittedName>
        <fullName evidence="1">Uncharacterized protein</fullName>
    </submittedName>
</protein>
<accession>A0ABR0AIS2</accession>
<organism evidence="1 2">
    <name type="scientific">Daphnia magna</name>
    <dbReference type="NCBI Taxonomy" id="35525"/>
    <lineage>
        <taxon>Eukaryota</taxon>
        <taxon>Metazoa</taxon>
        <taxon>Ecdysozoa</taxon>
        <taxon>Arthropoda</taxon>
        <taxon>Crustacea</taxon>
        <taxon>Branchiopoda</taxon>
        <taxon>Diplostraca</taxon>
        <taxon>Cladocera</taxon>
        <taxon>Anomopoda</taxon>
        <taxon>Daphniidae</taxon>
        <taxon>Daphnia</taxon>
    </lineage>
</organism>
<evidence type="ECO:0000313" key="1">
    <source>
        <dbReference type="EMBL" id="KAK4025020.1"/>
    </source>
</evidence>
<dbReference type="EMBL" id="JAOYFB010000037">
    <property type="protein sequence ID" value="KAK4025020.1"/>
    <property type="molecule type" value="Genomic_DNA"/>
</dbReference>
<dbReference type="Proteomes" id="UP001234178">
    <property type="component" value="Unassembled WGS sequence"/>
</dbReference>
<gene>
    <name evidence="1" type="ORF">OUZ56_010526</name>
</gene>
<sequence>MTGRLLGWAGRIGGLLRAQDGSERVKGRDSKSYEFEGLQNSLKENFPRSSVVLRTHVIWNTDIWKKIKSGTKVDTFHHSGEFSSCVGNEANTLNIQWVPKVSVRLRGSVGKTRFSKRSHK</sequence>
<reference evidence="1 2" key="1">
    <citation type="journal article" date="2023" name="Nucleic Acids Res.">
        <title>The hologenome of Daphnia magna reveals possible DNA methylation and microbiome-mediated evolution of the host genome.</title>
        <authorList>
            <person name="Chaturvedi A."/>
            <person name="Li X."/>
            <person name="Dhandapani V."/>
            <person name="Marshall H."/>
            <person name="Kissane S."/>
            <person name="Cuenca-Cambronero M."/>
            <person name="Asole G."/>
            <person name="Calvet F."/>
            <person name="Ruiz-Romero M."/>
            <person name="Marangio P."/>
            <person name="Guigo R."/>
            <person name="Rago D."/>
            <person name="Mirbahai L."/>
            <person name="Eastwood N."/>
            <person name="Colbourne J.K."/>
            <person name="Zhou J."/>
            <person name="Mallon E."/>
            <person name="Orsini L."/>
        </authorList>
    </citation>
    <scope>NUCLEOTIDE SEQUENCE [LARGE SCALE GENOMIC DNA]</scope>
    <source>
        <strain evidence="1">LRV0_1</strain>
    </source>
</reference>
<proteinExistence type="predicted"/>
<comment type="caution">
    <text evidence="1">The sequence shown here is derived from an EMBL/GenBank/DDBJ whole genome shotgun (WGS) entry which is preliminary data.</text>
</comment>